<sequence length="158" mass="17248">MAQAFTREIDDAPLPPLPERPVSPHLNLVTRRGAALIEEALHTLKAQIGATSEKDREAILARDLRYWFARRATMQVVEPDRAADTVGFGTTAVIRRRGKVERLRIVGEDEAEPPKGLIAWTAPLAKALEGGRVGEIIHFVGGGKDEPIEILAIETADA</sequence>
<reference evidence="4" key="1">
    <citation type="journal article" date="2019" name="Int. J. Syst. Evol. Microbiol.">
        <title>The Global Catalogue of Microorganisms (GCM) 10K type strain sequencing project: providing services to taxonomists for standard genome sequencing and annotation.</title>
        <authorList>
            <consortium name="The Broad Institute Genomics Platform"/>
            <consortium name="The Broad Institute Genome Sequencing Center for Infectious Disease"/>
            <person name="Wu L."/>
            <person name="Ma J."/>
        </authorList>
    </citation>
    <scope>NUCLEOTIDE SEQUENCE [LARGE SCALE GENOMIC DNA]</scope>
    <source>
        <strain evidence="4">ZS-35-S2</strain>
    </source>
</reference>
<keyword evidence="4" id="KW-1185">Reference proteome</keyword>
<dbReference type="RefSeq" id="WP_209736239.1">
    <property type="nucleotide sequence ID" value="NZ_CP072611.1"/>
</dbReference>
<organism evidence="3 4">
    <name type="scientific">Aureimonas populi</name>
    <dbReference type="NCBI Taxonomy" id="1701758"/>
    <lineage>
        <taxon>Bacteria</taxon>
        <taxon>Pseudomonadati</taxon>
        <taxon>Pseudomonadota</taxon>
        <taxon>Alphaproteobacteria</taxon>
        <taxon>Hyphomicrobiales</taxon>
        <taxon>Aurantimonadaceae</taxon>
        <taxon>Aureimonas</taxon>
    </lineage>
</organism>
<evidence type="ECO:0000256" key="1">
    <source>
        <dbReference type="SAM" id="MobiDB-lite"/>
    </source>
</evidence>
<name>A0ABW5CRQ2_9HYPH</name>
<gene>
    <name evidence="3" type="ORF">ACFSKQ_16400</name>
</gene>
<feature type="region of interest" description="Disordered" evidence="1">
    <location>
        <begin position="1"/>
        <end position="22"/>
    </location>
</feature>
<dbReference type="Proteomes" id="UP001597371">
    <property type="component" value="Unassembled WGS sequence"/>
</dbReference>
<keyword evidence="3" id="KW-0648">Protein biosynthesis</keyword>
<dbReference type="InterPro" id="IPR036953">
    <property type="entry name" value="GreA/GreB_C_sf"/>
</dbReference>
<feature type="domain" description="Transcription elongation factor GreA/GreB C-terminal" evidence="2">
    <location>
        <begin position="83"/>
        <end position="154"/>
    </location>
</feature>
<dbReference type="Gene3D" id="3.10.50.30">
    <property type="entry name" value="Transcription elongation factor, GreA/GreB, C-terminal domain"/>
    <property type="match status" value="1"/>
</dbReference>
<evidence type="ECO:0000313" key="3">
    <source>
        <dbReference type="EMBL" id="MFD2239035.1"/>
    </source>
</evidence>
<dbReference type="InterPro" id="IPR001437">
    <property type="entry name" value="Tscrpt_elong_fac_GreA/B_C"/>
</dbReference>
<dbReference type="PANTHER" id="PTHR30437">
    <property type="entry name" value="TRANSCRIPTION ELONGATION FACTOR GREA"/>
    <property type="match status" value="1"/>
</dbReference>
<protein>
    <submittedName>
        <fullName evidence="3">GreA/GreB family elongation factor</fullName>
    </submittedName>
</protein>
<accession>A0ABW5CRQ2</accession>
<dbReference type="PANTHER" id="PTHR30437:SF6">
    <property type="entry name" value="TRANSCRIPTION ELONGATION FACTOR GREB"/>
    <property type="match status" value="1"/>
</dbReference>
<dbReference type="Pfam" id="PF01272">
    <property type="entry name" value="GreA_GreB"/>
    <property type="match status" value="1"/>
</dbReference>
<dbReference type="SUPFAM" id="SSF54534">
    <property type="entry name" value="FKBP-like"/>
    <property type="match status" value="1"/>
</dbReference>
<proteinExistence type="predicted"/>
<evidence type="ECO:0000259" key="2">
    <source>
        <dbReference type="Pfam" id="PF01272"/>
    </source>
</evidence>
<comment type="caution">
    <text evidence="3">The sequence shown here is derived from an EMBL/GenBank/DDBJ whole genome shotgun (WGS) entry which is preliminary data.</text>
</comment>
<dbReference type="InterPro" id="IPR023459">
    <property type="entry name" value="Tscrpt_elong_fac_GreA/B_fam"/>
</dbReference>
<dbReference type="EMBL" id="JBHUIJ010000023">
    <property type="protein sequence ID" value="MFD2239035.1"/>
    <property type="molecule type" value="Genomic_DNA"/>
</dbReference>
<dbReference type="GO" id="GO:0003746">
    <property type="term" value="F:translation elongation factor activity"/>
    <property type="evidence" value="ECO:0007669"/>
    <property type="project" value="UniProtKB-KW"/>
</dbReference>
<evidence type="ECO:0000313" key="4">
    <source>
        <dbReference type="Proteomes" id="UP001597371"/>
    </source>
</evidence>
<keyword evidence="3" id="KW-0251">Elongation factor</keyword>